<sequence>MKKRLKYLTSVVLILSGVMMTVISAVMNSYLVTENNDKIKSLHDQAESIEQTIMQLWQDYQLFELKKDTAILLVAQETPQKYLINFISDVLNTINVAIPPKIEDNSEQLYTLFLKGVAQYKQHTTDQINRIYGEKLDFLTQARELEQKNNDLSNIALFFQIMGLILVLSKHFFD</sequence>
<proteinExistence type="predicted"/>
<protein>
    <recommendedName>
        <fullName evidence="4">Chemotaxis methyl-accepting receptor HlyB-like 4HB MCP domain-containing protein</fullName>
    </recommendedName>
</protein>
<keyword evidence="1" id="KW-0472">Membrane</keyword>
<dbReference type="AlphaFoldDB" id="A0A853HTS1"/>
<comment type="caution">
    <text evidence="2">The sequence shown here is derived from an EMBL/GenBank/DDBJ whole genome shotgun (WGS) entry which is preliminary data.</text>
</comment>
<dbReference type="EMBL" id="JACCKB010000002">
    <property type="protein sequence ID" value="NYZ64673.1"/>
    <property type="molecule type" value="Genomic_DNA"/>
</dbReference>
<evidence type="ECO:0000313" key="3">
    <source>
        <dbReference type="Proteomes" id="UP000569732"/>
    </source>
</evidence>
<accession>A0A853HTS1</accession>
<feature type="transmembrane region" description="Helical" evidence="1">
    <location>
        <begin position="155"/>
        <end position="173"/>
    </location>
</feature>
<evidence type="ECO:0008006" key="4">
    <source>
        <dbReference type="Google" id="ProtNLM"/>
    </source>
</evidence>
<organism evidence="2 3">
    <name type="scientific">Spartinivicinus marinus</name>
    <dbReference type="NCBI Taxonomy" id="2994442"/>
    <lineage>
        <taxon>Bacteria</taxon>
        <taxon>Pseudomonadati</taxon>
        <taxon>Pseudomonadota</taxon>
        <taxon>Gammaproteobacteria</taxon>
        <taxon>Oceanospirillales</taxon>
        <taxon>Zooshikellaceae</taxon>
        <taxon>Spartinivicinus</taxon>
    </lineage>
</organism>
<dbReference type="Proteomes" id="UP000569732">
    <property type="component" value="Unassembled WGS sequence"/>
</dbReference>
<feature type="transmembrane region" description="Helical" evidence="1">
    <location>
        <begin position="7"/>
        <end position="27"/>
    </location>
</feature>
<keyword evidence="1" id="KW-1133">Transmembrane helix</keyword>
<dbReference type="RefSeq" id="WP_180566713.1">
    <property type="nucleotide sequence ID" value="NZ_JACCKB010000002.1"/>
</dbReference>
<gene>
    <name evidence="2" type="ORF">H0A36_01555</name>
</gene>
<keyword evidence="1" id="KW-0812">Transmembrane</keyword>
<evidence type="ECO:0000313" key="2">
    <source>
        <dbReference type="EMBL" id="NYZ64673.1"/>
    </source>
</evidence>
<name>A0A853HTS1_9GAMM</name>
<reference evidence="2 3" key="1">
    <citation type="submission" date="2020-07" db="EMBL/GenBank/DDBJ databases">
        <title>Endozoicomonas sp. nov., isolated from sediment.</title>
        <authorList>
            <person name="Gu T."/>
        </authorList>
    </citation>
    <scope>NUCLEOTIDE SEQUENCE [LARGE SCALE GENOMIC DNA]</scope>
    <source>
        <strain evidence="2 3">SM1973</strain>
    </source>
</reference>
<keyword evidence="3" id="KW-1185">Reference proteome</keyword>
<evidence type="ECO:0000256" key="1">
    <source>
        <dbReference type="SAM" id="Phobius"/>
    </source>
</evidence>